<protein>
    <submittedName>
        <fullName evidence="1">Uncharacterized protein</fullName>
    </submittedName>
</protein>
<keyword evidence="2" id="KW-1185">Reference proteome</keyword>
<reference evidence="2" key="1">
    <citation type="submission" date="2016-12" db="EMBL/GenBank/DDBJ databases">
        <authorList>
            <person name="Brunel B."/>
        </authorList>
    </citation>
    <scope>NUCLEOTIDE SEQUENCE [LARGE SCALE GENOMIC DNA]</scope>
</reference>
<name>A0A2P9ADW5_9HYPH</name>
<evidence type="ECO:0000313" key="2">
    <source>
        <dbReference type="Proteomes" id="UP000245698"/>
    </source>
</evidence>
<dbReference type="EMBL" id="FUIG01000013">
    <property type="protein sequence ID" value="SJM29311.1"/>
    <property type="molecule type" value="Genomic_DNA"/>
</dbReference>
<organism evidence="1 2">
    <name type="scientific">Mesorhizobium delmotii</name>
    <dbReference type="NCBI Taxonomy" id="1631247"/>
    <lineage>
        <taxon>Bacteria</taxon>
        <taxon>Pseudomonadati</taxon>
        <taxon>Pseudomonadota</taxon>
        <taxon>Alphaproteobacteria</taxon>
        <taxon>Hyphomicrobiales</taxon>
        <taxon>Phyllobacteriaceae</taxon>
        <taxon>Mesorhizobium</taxon>
    </lineage>
</organism>
<dbReference type="Proteomes" id="UP000245698">
    <property type="component" value="Unassembled WGS sequence"/>
</dbReference>
<dbReference type="InterPro" id="IPR011057">
    <property type="entry name" value="Mss4-like_sf"/>
</dbReference>
<dbReference type="SUPFAM" id="SSF51316">
    <property type="entry name" value="Mss4-like"/>
    <property type="match status" value="1"/>
</dbReference>
<gene>
    <name evidence="1" type="ORF">BQ8482_111241</name>
</gene>
<accession>A0A2P9ADW5</accession>
<sequence length="138" mass="15376">MFWKAAPGVETYVTVGTLDRPTGLRLGEHIYVGSKSDFYDLTDGPALGIRVVGPESPIRRTRIRTTPESVKEKLHDIGRGNYRWSRTGAERLACTSSRQGGISRGPGCPQRRQAEYAGRRDRSVGGRRYRHDVLFAAT</sequence>
<dbReference type="AlphaFoldDB" id="A0A2P9ADW5"/>
<proteinExistence type="predicted"/>
<evidence type="ECO:0000313" key="1">
    <source>
        <dbReference type="EMBL" id="SJM29311.1"/>
    </source>
</evidence>